<comment type="caution">
    <text evidence="2">The sequence shown here is derived from an EMBL/GenBank/DDBJ whole genome shotgun (WGS) entry which is preliminary data.</text>
</comment>
<name>A0AAI9E5U3_9PEZI</name>
<gene>
    <name evidence="2" type="ORF">LECACI_7A002029</name>
</gene>
<dbReference type="Proteomes" id="UP001296104">
    <property type="component" value="Unassembled WGS sequence"/>
</dbReference>
<proteinExistence type="predicted"/>
<evidence type="ECO:0000313" key="2">
    <source>
        <dbReference type="EMBL" id="CAK3873731.1"/>
    </source>
</evidence>
<dbReference type="Pfam" id="PF10042">
    <property type="entry name" value="DUF2278"/>
    <property type="match status" value="1"/>
</dbReference>
<dbReference type="EMBL" id="CAVMBE010000008">
    <property type="protein sequence ID" value="CAK3873731.1"/>
    <property type="molecule type" value="Genomic_DNA"/>
</dbReference>
<dbReference type="AlphaFoldDB" id="A0AAI9E5U3"/>
<evidence type="ECO:0000256" key="1">
    <source>
        <dbReference type="SAM" id="MobiDB-lite"/>
    </source>
</evidence>
<protein>
    <recommendedName>
        <fullName evidence="4">DUF2278 family protein</fullName>
    </recommendedName>
</protein>
<keyword evidence="3" id="KW-1185">Reference proteome</keyword>
<evidence type="ECO:0000313" key="3">
    <source>
        <dbReference type="Proteomes" id="UP001296104"/>
    </source>
</evidence>
<feature type="region of interest" description="Disordered" evidence="1">
    <location>
        <begin position="1"/>
        <end position="27"/>
    </location>
</feature>
<organism evidence="2 3">
    <name type="scientific">Lecanosticta acicola</name>
    <dbReference type="NCBI Taxonomy" id="111012"/>
    <lineage>
        <taxon>Eukaryota</taxon>
        <taxon>Fungi</taxon>
        <taxon>Dikarya</taxon>
        <taxon>Ascomycota</taxon>
        <taxon>Pezizomycotina</taxon>
        <taxon>Dothideomycetes</taxon>
        <taxon>Dothideomycetidae</taxon>
        <taxon>Mycosphaerellales</taxon>
        <taxon>Mycosphaerellaceae</taxon>
        <taxon>Lecanosticta</taxon>
    </lineage>
</organism>
<accession>A0AAI9E5U3</accession>
<sequence length="213" mass="22911">MASKKYGVWAAKPTSYDAQTPKQDPKTPHITLQLSGGGSAEINVKSTSSDDRLVFWVNKSFLHPITSALSQLAPGLTENPSESTSLDFQRTTPALLDVNAGTLLDPYEKGPDNDILDELEPILDQAIHEGAMVYLFGQFYHDRDGASGIHDCHMNQGNSGGGDGSFMVQFNDGHWEAVFLAFATQSLPTDDEGKPTSDAEAFDQRLGGSSSSS</sequence>
<reference evidence="2" key="1">
    <citation type="submission" date="2023-11" db="EMBL/GenBank/DDBJ databases">
        <authorList>
            <person name="Alioto T."/>
            <person name="Alioto T."/>
            <person name="Gomez Garrido J."/>
        </authorList>
    </citation>
    <scope>NUCLEOTIDE SEQUENCE</scope>
</reference>
<evidence type="ECO:0008006" key="4">
    <source>
        <dbReference type="Google" id="ProtNLM"/>
    </source>
</evidence>
<feature type="region of interest" description="Disordered" evidence="1">
    <location>
        <begin position="188"/>
        <end position="213"/>
    </location>
</feature>
<dbReference type="InterPro" id="IPR019268">
    <property type="entry name" value="DUF2278"/>
</dbReference>